<comment type="caution">
    <text evidence="2">The sequence shown here is derived from an EMBL/GenBank/DDBJ whole genome shotgun (WGS) entry which is preliminary data.</text>
</comment>
<evidence type="ECO:0008006" key="4">
    <source>
        <dbReference type="Google" id="ProtNLM"/>
    </source>
</evidence>
<reference evidence="2 3" key="1">
    <citation type="submission" date="2019-12" db="EMBL/GenBank/DDBJ databases">
        <title>Novel species isolated from a subtropical stream in China.</title>
        <authorList>
            <person name="Lu H."/>
        </authorList>
    </citation>
    <scope>NUCLEOTIDE SEQUENCE [LARGE SCALE GENOMIC DNA]</scope>
    <source>
        <strain evidence="2 3">FT134W</strain>
    </source>
</reference>
<sequence>MEAVMTRRSRCGQRGIALPVILIMLTVMLVSSIYLLRASTSTTLTVNNLAYDAALSKEADLGVHAAFEWLSQPSTKALLVADSAANGYVATMNPMWTVSTPAFWTGSVTKDPVGGGSRVEYVIHRMCTFAGTYNATSPAANSCMLSAAKQGVAAPVALGSSLSQSSVIYDNQPQLHYVITARIFGPRGGNVVVQSVVMMGP</sequence>
<dbReference type="AlphaFoldDB" id="A0A7X4H128"/>
<evidence type="ECO:0000256" key="1">
    <source>
        <dbReference type="SAM" id="Phobius"/>
    </source>
</evidence>
<protein>
    <recommendedName>
        <fullName evidence="4">Pilus assembly protein PilX</fullName>
    </recommendedName>
</protein>
<evidence type="ECO:0000313" key="3">
    <source>
        <dbReference type="Proteomes" id="UP000469734"/>
    </source>
</evidence>
<proteinExistence type="predicted"/>
<keyword evidence="1" id="KW-1133">Transmembrane helix</keyword>
<name>A0A7X4H128_9BURK</name>
<gene>
    <name evidence="2" type="ORF">GTP56_10925</name>
</gene>
<keyword evidence="1" id="KW-0812">Transmembrane</keyword>
<feature type="transmembrane region" description="Helical" evidence="1">
    <location>
        <begin position="16"/>
        <end position="36"/>
    </location>
</feature>
<dbReference type="EMBL" id="WWCR01000009">
    <property type="protein sequence ID" value="MYM72709.1"/>
    <property type="molecule type" value="Genomic_DNA"/>
</dbReference>
<accession>A0A7X4H128</accession>
<organism evidence="2 3">
    <name type="scientific">Duganella margarita</name>
    <dbReference type="NCBI Taxonomy" id="2692170"/>
    <lineage>
        <taxon>Bacteria</taxon>
        <taxon>Pseudomonadati</taxon>
        <taxon>Pseudomonadota</taxon>
        <taxon>Betaproteobacteria</taxon>
        <taxon>Burkholderiales</taxon>
        <taxon>Oxalobacteraceae</taxon>
        <taxon>Telluria group</taxon>
        <taxon>Duganella</taxon>
    </lineage>
</organism>
<keyword evidence="1" id="KW-0472">Membrane</keyword>
<dbReference type="Proteomes" id="UP000469734">
    <property type="component" value="Unassembled WGS sequence"/>
</dbReference>
<evidence type="ECO:0000313" key="2">
    <source>
        <dbReference type="EMBL" id="MYM72709.1"/>
    </source>
</evidence>